<dbReference type="GO" id="GO:0015074">
    <property type="term" value="P:DNA integration"/>
    <property type="evidence" value="ECO:0007669"/>
    <property type="project" value="UniProtKB-KW"/>
</dbReference>
<sequence>MVTLSALISDLDCELLRLGYKESTMVWYRQCWRRLEQYFSDRGIEEFSLEIAMAWVDTACDFFAKEQAGTLKQTDIYLFRVAQMLGDFVAHGAVLRRYDRRADKLTAGQAELIGKFQAGLRAGGCAISTIRTYGTLAGEFLSFVDTRGRLADCDARTVEAFVATLSGYQAKTVEQKLCAVRSFLRYAGRQGQVNADFRQVFLRHTAPIGPFSDQDHLHQILCKHARTAHVTLSDQRRHGMHSLWHTLATRLMEVGTPIEEIADILGHQFVGTTGVYLKTSLGLLRQCVPNPDATYGEVL</sequence>
<keyword evidence="3" id="KW-0233">DNA recombination</keyword>
<comment type="caution">
    <text evidence="6">The sequence shown here is derived from an EMBL/GenBank/DDBJ whole genome shotgun (WGS) entry which is preliminary data.</text>
</comment>
<name>A0A3F3ISL6_SALER</name>
<evidence type="ECO:0000256" key="1">
    <source>
        <dbReference type="ARBA" id="ARBA00022908"/>
    </source>
</evidence>
<protein>
    <recommendedName>
        <fullName evidence="5">Core-binding (CB) domain-containing protein</fullName>
    </recommendedName>
</protein>
<dbReference type="PROSITE" id="PS51900">
    <property type="entry name" value="CB"/>
    <property type="match status" value="1"/>
</dbReference>
<dbReference type="Pfam" id="PF02899">
    <property type="entry name" value="Phage_int_SAM_1"/>
    <property type="match status" value="1"/>
</dbReference>
<dbReference type="Gene3D" id="1.10.443.10">
    <property type="entry name" value="Intergrase catalytic core"/>
    <property type="match status" value="1"/>
</dbReference>
<reference evidence="6" key="1">
    <citation type="submission" date="2016-09" db="EMBL/GenBank/DDBJ databases">
        <title>Whole genome sequencing of Salmonella enterica.</title>
        <authorList>
            <person name="Bell R."/>
        </authorList>
    </citation>
    <scope>NUCLEOTIDE SEQUENCE [LARGE SCALE GENOMIC DNA]</scope>
    <source>
        <strain evidence="6">CFSAN044929</strain>
    </source>
</reference>
<dbReference type="RefSeq" id="WP_070802948.1">
    <property type="nucleotide sequence ID" value="NZ_JBFNGL010000031.1"/>
</dbReference>
<dbReference type="EMBL" id="MLTE01000021">
    <property type="protein sequence ID" value="OHJ47032.1"/>
    <property type="molecule type" value="Genomic_DNA"/>
</dbReference>
<dbReference type="GO" id="GO:0006310">
    <property type="term" value="P:DNA recombination"/>
    <property type="evidence" value="ECO:0007669"/>
    <property type="project" value="UniProtKB-KW"/>
</dbReference>
<dbReference type="AlphaFoldDB" id="A0A3F3ISL6"/>
<keyword evidence="1" id="KW-0229">DNA integration</keyword>
<dbReference type="InterPro" id="IPR013762">
    <property type="entry name" value="Integrase-like_cat_sf"/>
</dbReference>
<dbReference type="InterPro" id="IPR002104">
    <property type="entry name" value="Integrase_catalytic"/>
</dbReference>
<feature type="domain" description="Core-binding (CB)" evidence="5">
    <location>
        <begin position="107"/>
        <end position="188"/>
    </location>
</feature>
<accession>A0A3F3ISL6</accession>
<proteinExistence type="predicted"/>
<gene>
    <name evidence="6" type="ORF">A7S51_22950</name>
</gene>
<evidence type="ECO:0000256" key="3">
    <source>
        <dbReference type="ARBA" id="ARBA00023172"/>
    </source>
</evidence>
<keyword evidence="2 4" id="KW-0238">DNA-binding</keyword>
<evidence type="ECO:0000313" key="6">
    <source>
        <dbReference type="EMBL" id="OHJ47032.1"/>
    </source>
</evidence>
<dbReference type="Pfam" id="PF00589">
    <property type="entry name" value="Phage_integrase"/>
    <property type="match status" value="1"/>
</dbReference>
<dbReference type="InterPro" id="IPR044068">
    <property type="entry name" value="CB"/>
</dbReference>
<organism evidence="6">
    <name type="scientific">Salmonella enterica</name>
    <name type="common">Salmonella choleraesuis</name>
    <dbReference type="NCBI Taxonomy" id="28901"/>
    <lineage>
        <taxon>Bacteria</taxon>
        <taxon>Pseudomonadati</taxon>
        <taxon>Pseudomonadota</taxon>
        <taxon>Gammaproteobacteria</taxon>
        <taxon>Enterobacterales</taxon>
        <taxon>Enterobacteriaceae</taxon>
        <taxon>Salmonella</taxon>
    </lineage>
</organism>
<dbReference type="InterPro" id="IPR011010">
    <property type="entry name" value="DNA_brk_join_enz"/>
</dbReference>
<dbReference type="SUPFAM" id="SSF56349">
    <property type="entry name" value="DNA breaking-rejoining enzymes"/>
    <property type="match status" value="1"/>
</dbReference>
<evidence type="ECO:0000256" key="4">
    <source>
        <dbReference type="PROSITE-ProRule" id="PRU01248"/>
    </source>
</evidence>
<dbReference type="GO" id="GO:0003677">
    <property type="term" value="F:DNA binding"/>
    <property type="evidence" value="ECO:0007669"/>
    <property type="project" value="UniProtKB-UniRule"/>
</dbReference>
<dbReference type="InterPro" id="IPR004107">
    <property type="entry name" value="Integrase_SAM-like_N"/>
</dbReference>
<evidence type="ECO:0000259" key="5">
    <source>
        <dbReference type="PROSITE" id="PS51900"/>
    </source>
</evidence>
<evidence type="ECO:0000256" key="2">
    <source>
        <dbReference type="ARBA" id="ARBA00023125"/>
    </source>
</evidence>
<dbReference type="Proteomes" id="UP000866740">
    <property type="component" value="Unassembled WGS sequence"/>
</dbReference>